<dbReference type="GO" id="GO:0004792">
    <property type="term" value="F:thiosulfate-cyanide sulfurtransferase activity"/>
    <property type="evidence" value="ECO:0007669"/>
    <property type="project" value="InterPro"/>
</dbReference>
<evidence type="ECO:0000256" key="3">
    <source>
        <dbReference type="SAM" id="MobiDB-lite"/>
    </source>
</evidence>
<protein>
    <submittedName>
        <fullName evidence="6">Rhodanese-like domain-containing protein</fullName>
    </submittedName>
</protein>
<dbReference type="CDD" id="cd01448">
    <property type="entry name" value="TST_Repeat_1"/>
    <property type="match status" value="1"/>
</dbReference>
<dbReference type="Proteomes" id="UP001171751">
    <property type="component" value="Unassembled WGS sequence"/>
</dbReference>
<dbReference type="SUPFAM" id="SSF52821">
    <property type="entry name" value="Rhodanese/Cell cycle control phosphatase"/>
    <property type="match status" value="2"/>
</dbReference>
<keyword evidence="1" id="KW-0808">Transferase</keyword>
<feature type="region of interest" description="Disordered" evidence="3">
    <location>
        <begin position="25"/>
        <end position="72"/>
    </location>
</feature>
<gene>
    <name evidence="6" type="ORF">Q4F26_04880</name>
</gene>
<evidence type="ECO:0000256" key="4">
    <source>
        <dbReference type="SAM" id="SignalP"/>
    </source>
</evidence>
<keyword evidence="2" id="KW-0677">Repeat</keyword>
<dbReference type="InterPro" id="IPR036873">
    <property type="entry name" value="Rhodanese-like_dom_sf"/>
</dbReference>
<evidence type="ECO:0000313" key="6">
    <source>
        <dbReference type="EMBL" id="MDO5457663.1"/>
    </source>
</evidence>
<feature type="compositionally biased region" description="Acidic residues" evidence="3">
    <location>
        <begin position="26"/>
        <end position="57"/>
    </location>
</feature>
<keyword evidence="4" id="KW-0732">Signal</keyword>
<dbReference type="InterPro" id="IPR001763">
    <property type="entry name" value="Rhodanese-like_dom"/>
</dbReference>
<accession>A0AA43UCZ4</accession>
<dbReference type="PROSITE" id="PS00380">
    <property type="entry name" value="RHODANESE_1"/>
    <property type="match status" value="1"/>
</dbReference>
<feature type="domain" description="Rhodanese" evidence="5">
    <location>
        <begin position="93"/>
        <end position="201"/>
    </location>
</feature>
<dbReference type="EMBL" id="JAUNQW010000020">
    <property type="protein sequence ID" value="MDO5457663.1"/>
    <property type="molecule type" value="Genomic_DNA"/>
</dbReference>
<reference evidence="6" key="1">
    <citation type="submission" date="2023-07" db="EMBL/GenBank/DDBJ databases">
        <title>Between Cages and Wild: Unraveling the Impact of Captivity on Animal Microbiomes and Antimicrobial Resistance.</title>
        <authorList>
            <person name="Schmartz G.P."/>
            <person name="Rehner J."/>
            <person name="Schuff M.J."/>
            <person name="Becker S.L."/>
            <person name="Kravczyk M."/>
            <person name="Gurevich A."/>
            <person name="Francke R."/>
            <person name="Mueller R."/>
            <person name="Keller V."/>
            <person name="Keller A."/>
        </authorList>
    </citation>
    <scope>NUCLEOTIDE SEQUENCE</scope>
    <source>
        <strain evidence="6">S39M_St_73</strain>
    </source>
</reference>
<dbReference type="InterPro" id="IPR045078">
    <property type="entry name" value="TST/MPST-like"/>
</dbReference>
<feature type="chain" id="PRO_5041290382" evidence="4">
    <location>
        <begin position="24"/>
        <end position="386"/>
    </location>
</feature>
<evidence type="ECO:0000256" key="1">
    <source>
        <dbReference type="ARBA" id="ARBA00022679"/>
    </source>
</evidence>
<name>A0AA43UCZ4_9LACT</name>
<evidence type="ECO:0000259" key="5">
    <source>
        <dbReference type="PROSITE" id="PS50206"/>
    </source>
</evidence>
<evidence type="ECO:0000313" key="7">
    <source>
        <dbReference type="Proteomes" id="UP001171751"/>
    </source>
</evidence>
<evidence type="ECO:0000256" key="2">
    <source>
        <dbReference type="ARBA" id="ARBA00022737"/>
    </source>
</evidence>
<dbReference type="PROSITE" id="PS50206">
    <property type="entry name" value="RHODANESE_3"/>
    <property type="match status" value="2"/>
</dbReference>
<dbReference type="Gene3D" id="3.40.250.10">
    <property type="entry name" value="Rhodanese-like domain"/>
    <property type="match status" value="2"/>
</dbReference>
<dbReference type="InterPro" id="IPR001307">
    <property type="entry name" value="Thiosulphate_STrfase_CS"/>
</dbReference>
<dbReference type="AlphaFoldDB" id="A0AA43UCZ4"/>
<feature type="domain" description="Rhodanese" evidence="5">
    <location>
        <begin position="297"/>
        <end position="362"/>
    </location>
</feature>
<keyword evidence="7" id="KW-1185">Reference proteome</keyword>
<sequence>MKKKLWIVNLFLALVLILAGCGAGETSDDAASESTAEESSEEITEESSETEADEAAVEEVPTTTDTEINDIDPEKQVYVTPEWINDVIEGNEDVGEYVIAEVTWGEAADSPDYLDKHLPGAVHFNTDAIEEGPIWNVKSPEELEQALLDYGVTSDTTLILYGPDTGVDRFAFAALYTGVQDVKVLDGGLPVWEAAGYETEEGEAEPVPAEGEFGVEVPAHPEYIVSLEDTVDRLENDEDFQLVSTRSEAEWRGIESGYSYIPKAGEPKGALWGRPLLRNSGEANVSDMEDYKNEDGTNKDFEEIVAMWEYEGIDLDKTIALYCGTAWRSSLPWLMMYERGYEPLHFDSSWNDYQMHDELPVQIGDPKQDEVEYTTVGELSDDKASE</sequence>
<feature type="signal peptide" evidence="4">
    <location>
        <begin position="1"/>
        <end position="23"/>
    </location>
</feature>
<dbReference type="PANTHER" id="PTHR11364">
    <property type="entry name" value="THIOSULFATE SULFERTANSFERASE"/>
    <property type="match status" value="1"/>
</dbReference>
<dbReference type="PANTHER" id="PTHR11364:SF27">
    <property type="entry name" value="SULFURTRANSFERASE"/>
    <property type="match status" value="1"/>
</dbReference>
<comment type="caution">
    <text evidence="6">The sequence shown here is derived from an EMBL/GenBank/DDBJ whole genome shotgun (WGS) entry which is preliminary data.</text>
</comment>
<proteinExistence type="predicted"/>
<dbReference type="SMART" id="SM00450">
    <property type="entry name" value="RHOD"/>
    <property type="match status" value="2"/>
</dbReference>
<dbReference type="Pfam" id="PF00581">
    <property type="entry name" value="Rhodanese"/>
    <property type="match status" value="2"/>
</dbReference>
<organism evidence="6 7">
    <name type="scientific">Atopococcus tabaci</name>
    <dbReference type="NCBI Taxonomy" id="269774"/>
    <lineage>
        <taxon>Bacteria</taxon>
        <taxon>Bacillati</taxon>
        <taxon>Bacillota</taxon>
        <taxon>Bacilli</taxon>
        <taxon>Lactobacillales</taxon>
        <taxon>Carnobacteriaceae</taxon>
        <taxon>Atopococcus</taxon>
    </lineage>
</organism>
<dbReference type="PROSITE" id="PS51257">
    <property type="entry name" value="PROKAR_LIPOPROTEIN"/>
    <property type="match status" value="1"/>
</dbReference>